<dbReference type="EMBL" id="CH991546">
    <property type="protein sequence ID" value="EDQ90979.1"/>
    <property type="molecule type" value="Genomic_DNA"/>
</dbReference>
<reference evidence="2 3" key="1">
    <citation type="journal article" date="2008" name="Nature">
        <title>The genome of the choanoflagellate Monosiga brevicollis and the origin of metazoans.</title>
        <authorList>
            <consortium name="JGI Sequencing"/>
            <person name="King N."/>
            <person name="Westbrook M.J."/>
            <person name="Young S.L."/>
            <person name="Kuo A."/>
            <person name="Abedin M."/>
            <person name="Chapman J."/>
            <person name="Fairclough S."/>
            <person name="Hellsten U."/>
            <person name="Isogai Y."/>
            <person name="Letunic I."/>
            <person name="Marr M."/>
            <person name="Pincus D."/>
            <person name="Putnam N."/>
            <person name="Rokas A."/>
            <person name="Wright K.J."/>
            <person name="Zuzow R."/>
            <person name="Dirks W."/>
            <person name="Good M."/>
            <person name="Goodstein D."/>
            <person name="Lemons D."/>
            <person name="Li W."/>
            <person name="Lyons J.B."/>
            <person name="Morris A."/>
            <person name="Nichols S."/>
            <person name="Richter D.J."/>
            <person name="Salamov A."/>
            <person name="Bork P."/>
            <person name="Lim W.A."/>
            <person name="Manning G."/>
            <person name="Miller W.T."/>
            <person name="McGinnis W."/>
            <person name="Shapiro H."/>
            <person name="Tjian R."/>
            <person name="Grigoriev I.V."/>
            <person name="Rokhsar D."/>
        </authorList>
    </citation>
    <scope>NUCLEOTIDE SEQUENCE [LARGE SCALE GENOMIC DNA]</scope>
    <source>
        <strain evidence="3">MX1 / ATCC 50154</strain>
    </source>
</reference>
<accession>A9UUW4</accession>
<dbReference type="RefSeq" id="XP_001744276.1">
    <property type="nucleotide sequence ID" value="XM_001744224.1"/>
</dbReference>
<evidence type="ECO:0000313" key="3">
    <source>
        <dbReference type="Proteomes" id="UP000001357"/>
    </source>
</evidence>
<dbReference type="Proteomes" id="UP000001357">
    <property type="component" value="Unassembled WGS sequence"/>
</dbReference>
<keyword evidence="3" id="KW-1185">Reference proteome</keyword>
<gene>
    <name evidence="2" type="ORF">MONBRDRAFT_36318</name>
</gene>
<organism evidence="2 3">
    <name type="scientific">Monosiga brevicollis</name>
    <name type="common">Choanoflagellate</name>
    <dbReference type="NCBI Taxonomy" id="81824"/>
    <lineage>
        <taxon>Eukaryota</taxon>
        <taxon>Choanoflagellata</taxon>
        <taxon>Craspedida</taxon>
        <taxon>Salpingoecidae</taxon>
        <taxon>Monosiga</taxon>
    </lineage>
</organism>
<evidence type="ECO:0000313" key="2">
    <source>
        <dbReference type="EMBL" id="EDQ90979.1"/>
    </source>
</evidence>
<proteinExistence type="predicted"/>
<feature type="compositionally biased region" description="Basic and acidic residues" evidence="1">
    <location>
        <begin position="180"/>
        <end position="203"/>
    </location>
</feature>
<feature type="region of interest" description="Disordered" evidence="1">
    <location>
        <begin position="167"/>
        <end position="203"/>
    </location>
</feature>
<protein>
    <submittedName>
        <fullName evidence="2">Uncharacterized protein</fullName>
    </submittedName>
</protein>
<dbReference type="AlphaFoldDB" id="A9UUW4"/>
<dbReference type="InParanoid" id="A9UUW4"/>
<name>A9UUW4_MONBE</name>
<evidence type="ECO:0000256" key="1">
    <source>
        <dbReference type="SAM" id="MobiDB-lite"/>
    </source>
</evidence>
<sequence>MEKLLAEELKPTWTLAEFTDHSPPKSRDEKLYRFYAQVRGEDTHTWECYFSITESRNLLTPHCSVIAPCPSEEGETARRHQQHGGGVVSLRNTHVFNDIAAAKEEKQDDGAPKTKRPYKARKRGMSLSALLGFVVGHALAKLHTPSNLGTASAAAATGVTASQDAGTVKQDLTGTSGADVDMKQEAQEKDKQDERDVKEEALEKNDQGLSRHVVLSVCFKWFLIALFGACCIAADVDGCEHFEAVDASRDGVPPDILRNAVQHAHDYGVHGEGLLVAYNVNRCPDLTQPTAHGAKFFFDDDARKLFITCASSHPHGIGALEAGRQLGNWADAYNHRLGVDRLDTAGDGVISHFGDAPDVAVTIDAGELSASPLVIVELEMGNRKVAASRHQGRTLFERYPTLRALVVIFAPFEFNFGQVTDMKVAVGYYYREQAGAPVTAELAFDLGTVACDRNAWMDPLSDDDLPPFVPLSWETHRATPREGFEHFAINIEPAVIVFPSGVLDVQDDEQPTLAAAVRENIHSLEGIALKLDLARVVQKFYKSFVTRASHTMEVGPCSGSKHARSAIHLTNFDTFGACGITADADGCEHFEAVDASRDGVPPDVLRGAVQHAHDYGVHGEGLLVAYNVDCCPDLTQPATRGAKFFFDHDTRRLFITCGATEIHGAGVAEIVRQAGNYRAEQNQGKKARFLVMSDGRLAGSTQCPDAAIFVTGRKGARLPFVIIELEIANRDPHASRKQGRDLFNRFDTLRDLIVIKTPLAFNFGDVTDMAAVAVHYYRLEDGGEVFLGSCFDFGTTSDIKLQQKWATTSLKPKNEPQIIFSDDTHLPLVPNEAWIRINTAPVQDDEGILTFDNTPVIVTVSSKSMELRVERELERVEQVWSKLNANDFEIDLGRIVNAYYPLFVDRAKNSAQTWQLMADVLKAAAAHDGCPGPQKFAALRRSLETGGASLSATFGTFDKELRDILPDALCPNPSPAPNTEERSIAEIERDAQAWCDALASV</sequence>
<dbReference type="KEGG" id="mbr:MONBRDRAFT_36318"/>
<dbReference type="GeneID" id="5889530"/>